<dbReference type="InParanoid" id="H0WNP4"/>
<dbReference type="InterPro" id="IPR001811">
    <property type="entry name" value="Chemokine_IL8-like_dom"/>
</dbReference>
<reference evidence="6" key="1">
    <citation type="submission" date="2011-03" db="EMBL/GenBank/DDBJ databases">
        <title>Version 3 of the genome sequence of Otolemur garnettii (Bushbaby).</title>
        <authorList>
            <consortium name="The Broad Institute Genome Sequencing Platform"/>
            <person name="Di Palma F."/>
            <person name="Johnson J."/>
            <person name="Lander E.S."/>
            <person name="Lindblad-Toh K."/>
            <person name="Jaffe D.B."/>
            <person name="Gnerre S."/>
            <person name="MacCallum I."/>
            <person name="Przybylski D."/>
            <person name="Ribeiro F.J."/>
            <person name="Burton J.N."/>
            <person name="Walker B.J."/>
            <person name="Sharpe T."/>
            <person name="Hall G."/>
        </authorList>
    </citation>
    <scope>NUCLEOTIDE SEQUENCE [LARGE SCALE GENOMIC DNA]</scope>
</reference>
<keyword evidence="3" id="KW-0732">Signal</keyword>
<dbReference type="Pfam" id="PF00048">
    <property type="entry name" value="IL8"/>
    <property type="match status" value="1"/>
</dbReference>
<dbReference type="GO" id="GO:0005615">
    <property type="term" value="C:extracellular space"/>
    <property type="evidence" value="ECO:0007669"/>
    <property type="project" value="UniProtKB-KW"/>
</dbReference>
<reference evidence="5" key="3">
    <citation type="submission" date="2025-09" db="UniProtKB">
        <authorList>
            <consortium name="Ensembl"/>
        </authorList>
    </citation>
    <scope>IDENTIFICATION</scope>
</reference>
<dbReference type="Gene3D" id="2.40.50.40">
    <property type="match status" value="1"/>
</dbReference>
<dbReference type="EMBL" id="AAQR03133337">
    <property type="status" value="NOT_ANNOTATED_CDS"/>
    <property type="molecule type" value="Genomic_DNA"/>
</dbReference>
<dbReference type="GO" id="GO:0006954">
    <property type="term" value="P:inflammatory response"/>
    <property type="evidence" value="ECO:0007669"/>
    <property type="project" value="TreeGrafter"/>
</dbReference>
<evidence type="ECO:0000259" key="4">
    <source>
        <dbReference type="SMART" id="SM00199"/>
    </source>
</evidence>
<reference evidence="5" key="2">
    <citation type="submission" date="2025-08" db="UniProtKB">
        <authorList>
            <consortium name="Ensembl"/>
        </authorList>
    </citation>
    <scope>IDENTIFICATION</scope>
</reference>
<keyword evidence="6" id="KW-1185">Reference proteome</keyword>
<evidence type="ECO:0000313" key="6">
    <source>
        <dbReference type="Proteomes" id="UP000005225"/>
    </source>
</evidence>
<dbReference type="GO" id="GO:0048020">
    <property type="term" value="F:CCR chemokine receptor binding"/>
    <property type="evidence" value="ECO:0007669"/>
    <property type="project" value="TreeGrafter"/>
</dbReference>
<dbReference type="InterPro" id="IPR036048">
    <property type="entry name" value="Interleukin_8-like_sf"/>
</dbReference>
<protein>
    <recommendedName>
        <fullName evidence="4">Chemokine interleukin-8-like domain-containing protein</fullName>
    </recommendedName>
</protein>
<proteinExistence type="predicted"/>
<dbReference type="Proteomes" id="UP000005225">
    <property type="component" value="Unassembled WGS sequence"/>
</dbReference>
<sequence>MKLMAMALVCLLLVGMWPCHVVGPEPLDSTISCCYSFVERKIPMKIIRCGRETSSSCLDKAVIFHLKKGNKTCGLKKHAWVREYLEKVSHMTKRPGC</sequence>
<evidence type="ECO:0000256" key="1">
    <source>
        <dbReference type="ARBA" id="ARBA00022514"/>
    </source>
</evidence>
<dbReference type="Ensembl" id="ENSOGAT00000003891.2">
    <property type="protein sequence ID" value="ENSOGAP00000003458.2"/>
    <property type="gene ID" value="ENSOGAG00000003889.2"/>
</dbReference>
<dbReference type="GO" id="GO:0048245">
    <property type="term" value="P:eosinophil chemotaxis"/>
    <property type="evidence" value="ECO:0007669"/>
    <property type="project" value="TreeGrafter"/>
</dbReference>
<dbReference type="PANTHER" id="PTHR12015:SF5">
    <property type="entry name" value="C-C MOTIF CHEMOKINE 1"/>
    <property type="match status" value="1"/>
</dbReference>
<organism evidence="5 6">
    <name type="scientific">Otolemur garnettii</name>
    <name type="common">Small-eared galago</name>
    <name type="synonym">Garnett's greater bushbaby</name>
    <dbReference type="NCBI Taxonomy" id="30611"/>
    <lineage>
        <taxon>Eukaryota</taxon>
        <taxon>Metazoa</taxon>
        <taxon>Chordata</taxon>
        <taxon>Craniata</taxon>
        <taxon>Vertebrata</taxon>
        <taxon>Euteleostomi</taxon>
        <taxon>Mammalia</taxon>
        <taxon>Eutheria</taxon>
        <taxon>Euarchontoglires</taxon>
        <taxon>Primates</taxon>
        <taxon>Strepsirrhini</taxon>
        <taxon>Lorisiformes</taxon>
        <taxon>Galagidae</taxon>
        <taxon>Otolemur</taxon>
    </lineage>
</organism>
<name>H0WNP4_OTOGA</name>
<feature type="signal peptide" evidence="3">
    <location>
        <begin position="1"/>
        <end position="24"/>
    </location>
</feature>
<feature type="domain" description="Chemokine interleukin-8-like" evidence="4">
    <location>
        <begin position="30"/>
        <end position="88"/>
    </location>
</feature>
<evidence type="ECO:0000256" key="2">
    <source>
        <dbReference type="ARBA" id="ARBA00023157"/>
    </source>
</evidence>
<dbReference type="GO" id="GO:0030335">
    <property type="term" value="P:positive regulation of cell migration"/>
    <property type="evidence" value="ECO:0007669"/>
    <property type="project" value="TreeGrafter"/>
</dbReference>
<evidence type="ECO:0000256" key="3">
    <source>
        <dbReference type="SAM" id="SignalP"/>
    </source>
</evidence>
<dbReference type="eggNOG" id="ENOG502SZRS">
    <property type="taxonomic scope" value="Eukaryota"/>
</dbReference>
<dbReference type="CDD" id="cd00272">
    <property type="entry name" value="Chemokine_CC"/>
    <property type="match status" value="1"/>
</dbReference>
<dbReference type="AlphaFoldDB" id="H0WNP4"/>
<keyword evidence="1" id="KW-0202">Cytokine</keyword>
<dbReference type="HOGENOM" id="CLU_141716_5_0_1"/>
<dbReference type="GO" id="GO:0008009">
    <property type="term" value="F:chemokine activity"/>
    <property type="evidence" value="ECO:0007669"/>
    <property type="project" value="InterPro"/>
</dbReference>
<feature type="chain" id="PRO_5003543722" description="Chemokine interleukin-8-like domain-containing protein" evidence="3">
    <location>
        <begin position="25"/>
        <end position="97"/>
    </location>
</feature>
<dbReference type="STRING" id="30611.ENSOGAP00000003458"/>
<dbReference type="SMART" id="SM00199">
    <property type="entry name" value="SCY"/>
    <property type="match status" value="1"/>
</dbReference>
<dbReference type="GO" id="GO:0061844">
    <property type="term" value="P:antimicrobial humoral immune response mediated by antimicrobial peptide"/>
    <property type="evidence" value="ECO:0007669"/>
    <property type="project" value="TreeGrafter"/>
</dbReference>
<evidence type="ECO:0000313" key="5">
    <source>
        <dbReference type="Ensembl" id="ENSOGAP00000003458.2"/>
    </source>
</evidence>
<dbReference type="FunCoup" id="H0WNP4">
    <property type="interactions" value="483"/>
</dbReference>
<dbReference type="GO" id="GO:0070098">
    <property type="term" value="P:chemokine-mediated signaling pathway"/>
    <property type="evidence" value="ECO:0007669"/>
    <property type="project" value="TreeGrafter"/>
</dbReference>
<dbReference type="PANTHER" id="PTHR12015">
    <property type="entry name" value="SMALL INDUCIBLE CYTOKINE A"/>
    <property type="match status" value="1"/>
</dbReference>
<dbReference type="GeneTree" id="ENSGT01100000263482"/>
<dbReference type="InterPro" id="IPR039809">
    <property type="entry name" value="Chemokine_b/g/d"/>
</dbReference>
<accession>H0WNP4</accession>
<keyword evidence="2" id="KW-1015">Disulfide bond</keyword>
<dbReference type="SUPFAM" id="SSF54117">
    <property type="entry name" value="Interleukin 8-like chemokines"/>
    <property type="match status" value="1"/>
</dbReference>